<protein>
    <submittedName>
        <fullName evidence="2">Uncharacterized protein</fullName>
    </submittedName>
</protein>
<proteinExistence type="predicted"/>
<keyword evidence="1" id="KW-0812">Transmembrane</keyword>
<dbReference type="EMBL" id="CP000478">
    <property type="protein sequence ID" value="ABK18518.1"/>
    <property type="molecule type" value="Genomic_DNA"/>
</dbReference>
<dbReference type="Proteomes" id="UP000001784">
    <property type="component" value="Chromosome"/>
</dbReference>
<evidence type="ECO:0000256" key="1">
    <source>
        <dbReference type="SAM" id="Phobius"/>
    </source>
</evidence>
<evidence type="ECO:0000313" key="2">
    <source>
        <dbReference type="EMBL" id="ABK18518.1"/>
    </source>
</evidence>
<organism evidence="2 3">
    <name type="scientific">Syntrophobacter fumaroxidans (strain DSM 10017 / MPOB)</name>
    <dbReference type="NCBI Taxonomy" id="335543"/>
    <lineage>
        <taxon>Bacteria</taxon>
        <taxon>Pseudomonadati</taxon>
        <taxon>Thermodesulfobacteriota</taxon>
        <taxon>Syntrophobacteria</taxon>
        <taxon>Syntrophobacterales</taxon>
        <taxon>Syntrophobacteraceae</taxon>
        <taxon>Syntrophobacter</taxon>
    </lineage>
</organism>
<evidence type="ECO:0000313" key="3">
    <source>
        <dbReference type="Proteomes" id="UP000001784"/>
    </source>
</evidence>
<dbReference type="RefSeq" id="WP_011699683.1">
    <property type="nucleotide sequence ID" value="NC_008554.1"/>
</dbReference>
<dbReference type="InParanoid" id="A0LM66"/>
<sequence>MDPGFWRSVCYAVVFLGAALVVTGSIGTYYFTARMEAVAPFRQSVKTATAVLEIAVESDAKINTEYLDKGATADFSREGEILLRMSSVSSSARQSGSGRVIYGAKLGMNAADAGLGTPVQALKTADTVRVFFQKMPLESKVLTGRLSVTINGEVLVEIDIPSQEVKDGLVAARGIFGAFSHFQ</sequence>
<keyword evidence="3" id="KW-1185">Reference proteome</keyword>
<feature type="transmembrane region" description="Helical" evidence="1">
    <location>
        <begin position="12"/>
        <end position="32"/>
    </location>
</feature>
<gene>
    <name evidence="2" type="ordered locus">Sfum_2840</name>
</gene>
<keyword evidence="1" id="KW-0472">Membrane</keyword>
<keyword evidence="1" id="KW-1133">Transmembrane helix</keyword>
<dbReference type="KEGG" id="sfu:Sfum_2840"/>
<name>A0LM66_SYNFM</name>
<reference evidence="2 3" key="1">
    <citation type="submission" date="2006-10" db="EMBL/GenBank/DDBJ databases">
        <title>Complete sequence of Syntrophobacter fumaroxidans MPOB.</title>
        <authorList>
            <consortium name="US DOE Joint Genome Institute"/>
            <person name="Copeland A."/>
            <person name="Lucas S."/>
            <person name="Lapidus A."/>
            <person name="Barry K."/>
            <person name="Detter J.C."/>
            <person name="Glavina del Rio T."/>
            <person name="Hammon N."/>
            <person name="Israni S."/>
            <person name="Pitluck S."/>
            <person name="Goltsman E.G."/>
            <person name="Martinez M."/>
            <person name="Schmutz J."/>
            <person name="Larimer F."/>
            <person name="Land M."/>
            <person name="Hauser L."/>
            <person name="Kyrpides N."/>
            <person name="Kim E."/>
            <person name="Boone D.R."/>
            <person name="Brockman F."/>
            <person name="Culley D."/>
            <person name="Ferry J."/>
            <person name="Gunsalus R."/>
            <person name="McInerney M.J."/>
            <person name="Morrison M."/>
            <person name="Plugge C."/>
            <person name="Rohlin L."/>
            <person name="Scholten J."/>
            <person name="Sieber J."/>
            <person name="Stams A.J.M."/>
            <person name="Worm P."/>
            <person name="Henstra A.M."/>
            <person name="Richardson P."/>
        </authorList>
    </citation>
    <scope>NUCLEOTIDE SEQUENCE [LARGE SCALE GENOMIC DNA]</scope>
    <source>
        <strain evidence="3">DSM 10017 / MPOB</strain>
    </source>
</reference>
<dbReference type="AlphaFoldDB" id="A0LM66"/>
<dbReference type="HOGENOM" id="CLU_1474462_0_0_7"/>
<accession>A0LM66</accession>